<evidence type="ECO:0000313" key="2">
    <source>
        <dbReference type="EMBL" id="SIS91677.1"/>
    </source>
</evidence>
<dbReference type="InterPro" id="IPR052339">
    <property type="entry name" value="Fe-S_Maturation_MIP18"/>
</dbReference>
<gene>
    <name evidence="2" type="ORF">SAMN05421686_10687</name>
</gene>
<sequence length="177" mass="19150">MSIERRMVVANDNCPARMVPSGTPTTISAGTFVTINQALGGNYTVTVNGNMMRVDGTDAAALGLESESIIFDDPGDGQVHKEQIEQALRTIFDPEIPINLLDLGLIYGIDIEGTDVNIRMTLTAPTCGMGPVLVSDVKYRVAKVPNVTSVNVELVFDPPWSRDMMTEEAQLEAGLFF</sequence>
<evidence type="ECO:0000313" key="3">
    <source>
        <dbReference type="Proteomes" id="UP000185639"/>
    </source>
</evidence>
<dbReference type="SUPFAM" id="SSF117916">
    <property type="entry name" value="Fe-S cluster assembly (FSCA) domain-like"/>
    <property type="match status" value="1"/>
</dbReference>
<name>A0A1N7MZX5_9GAMM</name>
<dbReference type="OrthoDB" id="9805360at2"/>
<dbReference type="Pfam" id="PF01883">
    <property type="entry name" value="FeS_assembly_P"/>
    <property type="match status" value="1"/>
</dbReference>
<evidence type="ECO:0000259" key="1">
    <source>
        <dbReference type="Pfam" id="PF01883"/>
    </source>
</evidence>
<dbReference type="Proteomes" id="UP000185639">
    <property type="component" value="Unassembled WGS sequence"/>
</dbReference>
<dbReference type="NCBIfam" id="TIGR03406">
    <property type="entry name" value="FeS_long_SufT"/>
    <property type="match status" value="1"/>
</dbReference>
<accession>A0A1N7MZX5</accession>
<dbReference type="InterPro" id="IPR034904">
    <property type="entry name" value="FSCA_dom_sf"/>
</dbReference>
<feature type="domain" description="MIP18 family-like" evidence="1">
    <location>
        <begin position="81"/>
        <end position="152"/>
    </location>
</feature>
<dbReference type="PANTHER" id="PTHR42831">
    <property type="entry name" value="FE-S PROTEIN MATURATION AUXILIARY FACTOR YITW"/>
    <property type="match status" value="1"/>
</dbReference>
<dbReference type="EMBL" id="FTOH01000006">
    <property type="protein sequence ID" value="SIS91677.1"/>
    <property type="molecule type" value="Genomic_DNA"/>
</dbReference>
<dbReference type="InterPro" id="IPR017776">
    <property type="entry name" value="FeS_assembly_SufT_put"/>
</dbReference>
<keyword evidence="3" id="KW-1185">Reference proteome</keyword>
<dbReference type="AlphaFoldDB" id="A0A1N7MZX5"/>
<dbReference type="RefSeq" id="WP_076515923.1">
    <property type="nucleotide sequence ID" value="NZ_FTOH01000006.1"/>
</dbReference>
<organism evidence="2 3">
    <name type="scientific">Thalassolituus maritimus</name>
    <dbReference type="NCBI Taxonomy" id="484498"/>
    <lineage>
        <taxon>Bacteria</taxon>
        <taxon>Pseudomonadati</taxon>
        <taxon>Pseudomonadota</taxon>
        <taxon>Gammaproteobacteria</taxon>
        <taxon>Oceanospirillales</taxon>
        <taxon>Oceanospirillaceae</taxon>
        <taxon>Thalassolituus</taxon>
    </lineage>
</organism>
<proteinExistence type="predicted"/>
<reference evidence="3" key="1">
    <citation type="submission" date="2017-01" db="EMBL/GenBank/DDBJ databases">
        <authorList>
            <person name="Varghese N."/>
            <person name="Submissions S."/>
        </authorList>
    </citation>
    <scope>NUCLEOTIDE SEQUENCE [LARGE SCALE GENOMIC DNA]</scope>
    <source>
        <strain evidence="3">DSM 24913</strain>
    </source>
</reference>
<dbReference type="Gene3D" id="3.30.300.130">
    <property type="entry name" value="Fe-S cluster assembly (FSCA)"/>
    <property type="match status" value="1"/>
</dbReference>
<dbReference type="InterPro" id="IPR002744">
    <property type="entry name" value="MIP18-like"/>
</dbReference>
<protein>
    <submittedName>
        <fullName evidence="2">Probable FeS assembly SUF system protein SufT</fullName>
    </submittedName>
</protein>
<dbReference type="STRING" id="484498.SAMN05421686_10687"/>
<dbReference type="PANTHER" id="PTHR42831:SF1">
    <property type="entry name" value="FE-S PROTEIN MATURATION AUXILIARY FACTOR YITW"/>
    <property type="match status" value="1"/>
</dbReference>